<evidence type="ECO:0000313" key="3">
    <source>
        <dbReference type="Proteomes" id="UP001151760"/>
    </source>
</evidence>
<evidence type="ECO:0000256" key="1">
    <source>
        <dbReference type="SAM" id="MobiDB-lite"/>
    </source>
</evidence>
<comment type="caution">
    <text evidence="2">The sequence shown here is derived from an EMBL/GenBank/DDBJ whole genome shotgun (WGS) entry which is preliminary data.</text>
</comment>
<proteinExistence type="predicted"/>
<dbReference type="Proteomes" id="UP001151760">
    <property type="component" value="Unassembled WGS sequence"/>
</dbReference>
<dbReference type="EMBL" id="BQNB010010845">
    <property type="protein sequence ID" value="GJS82715.1"/>
    <property type="molecule type" value="Genomic_DNA"/>
</dbReference>
<evidence type="ECO:0000313" key="2">
    <source>
        <dbReference type="EMBL" id="GJS82715.1"/>
    </source>
</evidence>
<gene>
    <name evidence="2" type="ORF">Tco_0749256</name>
</gene>
<reference evidence="2" key="1">
    <citation type="journal article" date="2022" name="Int. J. Mol. Sci.">
        <title>Draft Genome of Tanacetum Coccineum: Genomic Comparison of Closely Related Tanacetum-Family Plants.</title>
        <authorList>
            <person name="Yamashiro T."/>
            <person name="Shiraishi A."/>
            <person name="Nakayama K."/>
            <person name="Satake H."/>
        </authorList>
    </citation>
    <scope>NUCLEOTIDE SEQUENCE</scope>
</reference>
<name>A0ABQ4YYW8_9ASTR</name>
<accession>A0ABQ4YYW8</accession>
<reference evidence="2" key="2">
    <citation type="submission" date="2022-01" db="EMBL/GenBank/DDBJ databases">
        <authorList>
            <person name="Yamashiro T."/>
            <person name="Shiraishi A."/>
            <person name="Satake H."/>
            <person name="Nakayama K."/>
        </authorList>
    </citation>
    <scope>NUCLEOTIDE SEQUENCE</scope>
</reference>
<sequence>MERYHKLYDASCLDDSKIHVNVRDTEDILDNAAKSQIKMKKNSQDPIAIERKQNVWTIDYKKLNALYEDFVPQKEFSVEHKYFSSSFISSENSSNASSLSSSFRQKQLWHQCQHEKERQKCESSLKNVCETSWISKMEKLESENVSLNFNAASSVRRPLNRDSPLKNSVLSNAKKSSEKVEVFVKKYKKTYVTSKNIVSDKKIVTNVDVQNALKAKDVLCVSCAKNMLIPCHDKCLAKYKLNVHSKVRRALFTTPRKSKSTFEDTTHVVSKTRFSVQTTQSKSLDTTPVVSRTKIAAVTPVSDQRPPNQFRHDIYPFNREPRG</sequence>
<feature type="compositionally biased region" description="Basic and acidic residues" evidence="1">
    <location>
        <begin position="310"/>
        <end position="323"/>
    </location>
</feature>
<protein>
    <submittedName>
        <fullName evidence="2">Uncharacterized protein</fullName>
    </submittedName>
</protein>
<feature type="region of interest" description="Disordered" evidence="1">
    <location>
        <begin position="302"/>
        <end position="323"/>
    </location>
</feature>
<keyword evidence="3" id="KW-1185">Reference proteome</keyword>
<organism evidence="2 3">
    <name type="scientific">Tanacetum coccineum</name>
    <dbReference type="NCBI Taxonomy" id="301880"/>
    <lineage>
        <taxon>Eukaryota</taxon>
        <taxon>Viridiplantae</taxon>
        <taxon>Streptophyta</taxon>
        <taxon>Embryophyta</taxon>
        <taxon>Tracheophyta</taxon>
        <taxon>Spermatophyta</taxon>
        <taxon>Magnoliopsida</taxon>
        <taxon>eudicotyledons</taxon>
        <taxon>Gunneridae</taxon>
        <taxon>Pentapetalae</taxon>
        <taxon>asterids</taxon>
        <taxon>campanulids</taxon>
        <taxon>Asterales</taxon>
        <taxon>Asteraceae</taxon>
        <taxon>Asteroideae</taxon>
        <taxon>Anthemideae</taxon>
        <taxon>Anthemidinae</taxon>
        <taxon>Tanacetum</taxon>
    </lineage>
</organism>